<dbReference type="AlphaFoldDB" id="A0A0A8YCC2"/>
<sequence length="33" mass="3697">MLEQSLVSCKAIIFAPKSSYNSMQDTNHVDLLI</sequence>
<accession>A0A0A8YCC2</accession>
<proteinExistence type="predicted"/>
<reference evidence="1" key="2">
    <citation type="journal article" date="2015" name="Data Brief">
        <title>Shoot transcriptome of the giant reed, Arundo donax.</title>
        <authorList>
            <person name="Barrero R.A."/>
            <person name="Guerrero F.D."/>
            <person name="Moolhuijzen P."/>
            <person name="Goolsby J.A."/>
            <person name="Tidwell J."/>
            <person name="Bellgard S.E."/>
            <person name="Bellgard M.I."/>
        </authorList>
    </citation>
    <scope>NUCLEOTIDE SEQUENCE</scope>
    <source>
        <tissue evidence="1">Shoot tissue taken approximately 20 cm above the soil surface</tissue>
    </source>
</reference>
<evidence type="ECO:0000313" key="1">
    <source>
        <dbReference type="EMBL" id="JAD23601.1"/>
    </source>
</evidence>
<reference evidence="1" key="1">
    <citation type="submission" date="2014-09" db="EMBL/GenBank/DDBJ databases">
        <authorList>
            <person name="Magalhaes I.L.F."/>
            <person name="Oliveira U."/>
            <person name="Santos F.R."/>
            <person name="Vidigal T.H.D.A."/>
            <person name="Brescovit A.D."/>
            <person name="Santos A.J."/>
        </authorList>
    </citation>
    <scope>NUCLEOTIDE SEQUENCE</scope>
    <source>
        <tissue evidence="1">Shoot tissue taken approximately 20 cm above the soil surface</tissue>
    </source>
</reference>
<name>A0A0A8YCC2_ARUDO</name>
<dbReference type="EMBL" id="GBRH01274294">
    <property type="protein sequence ID" value="JAD23601.1"/>
    <property type="molecule type" value="Transcribed_RNA"/>
</dbReference>
<protein>
    <submittedName>
        <fullName evidence="1">Uncharacterized protein</fullName>
    </submittedName>
</protein>
<organism evidence="1">
    <name type="scientific">Arundo donax</name>
    <name type="common">Giant reed</name>
    <name type="synonym">Donax arundinaceus</name>
    <dbReference type="NCBI Taxonomy" id="35708"/>
    <lineage>
        <taxon>Eukaryota</taxon>
        <taxon>Viridiplantae</taxon>
        <taxon>Streptophyta</taxon>
        <taxon>Embryophyta</taxon>
        <taxon>Tracheophyta</taxon>
        <taxon>Spermatophyta</taxon>
        <taxon>Magnoliopsida</taxon>
        <taxon>Liliopsida</taxon>
        <taxon>Poales</taxon>
        <taxon>Poaceae</taxon>
        <taxon>PACMAD clade</taxon>
        <taxon>Arundinoideae</taxon>
        <taxon>Arundineae</taxon>
        <taxon>Arundo</taxon>
    </lineage>
</organism>